<name>A0A9X1Z284_9PSED</name>
<dbReference type="AlphaFoldDB" id="A0A9X1Z284"/>
<evidence type="ECO:0000313" key="3">
    <source>
        <dbReference type="Proteomes" id="UP001155059"/>
    </source>
</evidence>
<dbReference type="EMBL" id="JALQCW010000092">
    <property type="protein sequence ID" value="MCK9801824.1"/>
    <property type="molecule type" value="Genomic_DNA"/>
</dbReference>
<sequence>MIDLYTAATPNGHKVSIVLKEFAMPCNVRGLSFDKKEKTAPTLLKNTARGRMAAIAERASGDFRVSDSLTLQGAQAMLIR</sequence>
<evidence type="ECO:0000313" key="1">
    <source>
        <dbReference type="EMBL" id="MCK9801824.1"/>
    </source>
</evidence>
<comment type="caution">
    <text evidence="1">The sequence shown here is derived from an EMBL/GenBank/DDBJ whole genome shotgun (WGS) entry which is preliminary data.</text>
</comment>
<evidence type="ECO:0000313" key="2">
    <source>
        <dbReference type="EMBL" id="MCK9817160.1"/>
    </source>
</evidence>
<protein>
    <recommendedName>
        <fullName evidence="5">Glutathione S-transferase</fullName>
    </recommendedName>
</protein>
<dbReference type="RefSeq" id="WP_123330283.1">
    <property type="nucleotide sequence ID" value="NZ_JALQCW010000092.1"/>
</dbReference>
<dbReference type="Gene3D" id="3.40.30.10">
    <property type="entry name" value="Glutaredoxin"/>
    <property type="match status" value="1"/>
</dbReference>
<dbReference type="EMBL" id="JALQCX010000051">
    <property type="protein sequence ID" value="MCK9817160.1"/>
    <property type="molecule type" value="Genomic_DNA"/>
</dbReference>
<proteinExistence type="predicted"/>
<evidence type="ECO:0000313" key="4">
    <source>
        <dbReference type="Proteomes" id="UP001155163"/>
    </source>
</evidence>
<accession>A0A9X1Z284</accession>
<reference evidence="3 4" key="1">
    <citation type="journal article" date="2022" name="Int. J. Syst. Evol. Microbiol.">
        <title>Pseudomonas aegrilactucae sp. nov. and Pseudomonas morbosilactucae sp. nov., pathogens causing bacterial rot of lettuce in Japan.</title>
        <authorList>
            <person name="Sawada H."/>
            <person name="Fujikawa T."/>
            <person name="Satou M."/>
        </authorList>
    </citation>
    <scope>NUCLEOTIDE SEQUENCE [LARGE SCALE GENOMIC DNA]</scope>
    <source>
        <strain evidence="1 3">MAFF 302030</strain>
        <strain evidence="2 4">MAFF 302046</strain>
    </source>
</reference>
<evidence type="ECO:0008006" key="5">
    <source>
        <dbReference type="Google" id="ProtNLM"/>
    </source>
</evidence>
<dbReference type="Proteomes" id="UP001155059">
    <property type="component" value="Unassembled WGS sequence"/>
</dbReference>
<reference evidence="3 4" key="2">
    <citation type="journal article" date="2023" name="Plant Pathol.">
        <title>Dismantling and reorganizing Pseudomonas marginalis sensu#lato.</title>
        <authorList>
            <person name="Sawada H."/>
            <person name="Fujikawa T."/>
            <person name="Satou M."/>
        </authorList>
    </citation>
    <scope>NUCLEOTIDE SEQUENCE [LARGE SCALE GENOMIC DNA]</scope>
    <source>
        <strain evidence="1 3">MAFF 302030</strain>
        <strain evidence="2 4">MAFF 302046</strain>
    </source>
</reference>
<organism evidence="1 3">
    <name type="scientific">Pseudomonas morbosilactucae</name>
    <dbReference type="NCBI Taxonomy" id="2938197"/>
    <lineage>
        <taxon>Bacteria</taxon>
        <taxon>Pseudomonadati</taxon>
        <taxon>Pseudomonadota</taxon>
        <taxon>Gammaproteobacteria</taxon>
        <taxon>Pseudomonadales</taxon>
        <taxon>Pseudomonadaceae</taxon>
        <taxon>Pseudomonas</taxon>
    </lineage>
</organism>
<gene>
    <name evidence="1" type="ORF">M1B34_30185</name>
    <name evidence="2" type="ORF">M1B35_24295</name>
</gene>
<keyword evidence="4" id="KW-1185">Reference proteome</keyword>
<dbReference type="Proteomes" id="UP001155163">
    <property type="component" value="Unassembled WGS sequence"/>
</dbReference>